<evidence type="ECO:0008006" key="3">
    <source>
        <dbReference type="Google" id="ProtNLM"/>
    </source>
</evidence>
<evidence type="ECO:0000313" key="1">
    <source>
        <dbReference type="EMBL" id="MTD54787.1"/>
    </source>
</evidence>
<dbReference type="AlphaFoldDB" id="A0A6N7YP62"/>
<evidence type="ECO:0000313" key="2">
    <source>
        <dbReference type="Proteomes" id="UP000440096"/>
    </source>
</evidence>
<gene>
    <name evidence="1" type="ORF">GKO32_12460</name>
</gene>
<reference evidence="1 2" key="1">
    <citation type="submission" date="2019-11" db="EMBL/GenBank/DDBJ databases">
        <title>Draft genome of Amycolatopsis RM579.</title>
        <authorList>
            <person name="Duangmal K."/>
            <person name="Mingma R."/>
        </authorList>
    </citation>
    <scope>NUCLEOTIDE SEQUENCE [LARGE SCALE GENOMIC DNA]</scope>
    <source>
        <strain evidence="1 2">RM579</strain>
    </source>
</reference>
<comment type="caution">
    <text evidence="1">The sequence shown here is derived from an EMBL/GenBank/DDBJ whole genome shotgun (WGS) entry which is preliminary data.</text>
</comment>
<protein>
    <recommendedName>
        <fullName evidence="3">CdiI immunity protein domain-containing protein</fullName>
    </recommendedName>
</protein>
<organism evidence="1 2">
    <name type="scientific">Amycolatopsis pithecellobii</name>
    <dbReference type="NCBI Taxonomy" id="664692"/>
    <lineage>
        <taxon>Bacteria</taxon>
        <taxon>Bacillati</taxon>
        <taxon>Actinomycetota</taxon>
        <taxon>Actinomycetes</taxon>
        <taxon>Pseudonocardiales</taxon>
        <taxon>Pseudonocardiaceae</taxon>
        <taxon>Amycolatopsis</taxon>
    </lineage>
</organism>
<dbReference type="Proteomes" id="UP000440096">
    <property type="component" value="Unassembled WGS sequence"/>
</dbReference>
<proteinExistence type="predicted"/>
<dbReference type="RefSeq" id="WP_154756998.1">
    <property type="nucleotide sequence ID" value="NZ_WMBA01000015.1"/>
</dbReference>
<accession>A0A6N7YP62</accession>
<keyword evidence="2" id="KW-1185">Reference proteome</keyword>
<sequence>MRISQRLQDFLTGFCGADEDLGETARVLRSSPDSELARWLRPELDAAIRGHLLPPDDFEYLTSRRFSSATDVANWLNSLHQEWFG</sequence>
<name>A0A6N7YP62_9PSEU</name>
<dbReference type="EMBL" id="WMBA01000015">
    <property type="protein sequence ID" value="MTD54787.1"/>
    <property type="molecule type" value="Genomic_DNA"/>
</dbReference>